<sequence>MLKIIERPLAASTRTTLQSLQELIDAELNYALKVKAAKRAWDTKTSTKIKAEAFQEVRQTLALMCVGPIRCAYCEDSLADEIEHIQPKSFFPEHVFAWENYLFACGPCNAPKGSRYGIVADGKITEFVRARKDPVIPPPNGISALIDPRAEDPLEFLELDIGGITPDGSEVPATFDFLPKDTAPVDAQARAAFTIDVLGLNREVMRVARENAFGGFRARLYEYVTEKGTGTSAERLNELRDDILSTPHLTVFAEMRRQQAYLPDVKALFASAPEAETWPLVPPDT</sequence>
<dbReference type="EMBL" id="VDDA01000021">
    <property type="protein sequence ID" value="TNC08796.1"/>
    <property type="molecule type" value="Genomic_DNA"/>
</dbReference>
<dbReference type="OrthoDB" id="5422822at2"/>
<dbReference type="RefSeq" id="WP_139039156.1">
    <property type="nucleotide sequence ID" value="NZ_VDDA01000021.1"/>
</dbReference>
<proteinExistence type="predicted"/>
<accession>A0A5C4L8R6</accession>
<organism evidence="1 2">
    <name type="scientific">Methylobacterium terricola</name>
    <dbReference type="NCBI Taxonomy" id="2583531"/>
    <lineage>
        <taxon>Bacteria</taxon>
        <taxon>Pseudomonadati</taxon>
        <taxon>Pseudomonadota</taxon>
        <taxon>Alphaproteobacteria</taxon>
        <taxon>Hyphomicrobiales</taxon>
        <taxon>Methylobacteriaceae</taxon>
        <taxon>Methylobacterium</taxon>
    </lineage>
</organism>
<gene>
    <name evidence="1" type="ORF">FF100_28610</name>
</gene>
<evidence type="ECO:0000313" key="2">
    <source>
        <dbReference type="Proteomes" id="UP000305267"/>
    </source>
</evidence>
<keyword evidence="2" id="KW-1185">Reference proteome</keyword>
<name>A0A5C4L8R6_9HYPH</name>
<dbReference type="Proteomes" id="UP000305267">
    <property type="component" value="Unassembled WGS sequence"/>
</dbReference>
<protein>
    <recommendedName>
        <fullName evidence="3">TIGR02646 family protein</fullName>
    </recommendedName>
</protein>
<evidence type="ECO:0008006" key="3">
    <source>
        <dbReference type="Google" id="ProtNLM"/>
    </source>
</evidence>
<evidence type="ECO:0000313" key="1">
    <source>
        <dbReference type="EMBL" id="TNC08796.1"/>
    </source>
</evidence>
<dbReference type="Gene3D" id="1.10.30.50">
    <property type="match status" value="1"/>
</dbReference>
<dbReference type="AlphaFoldDB" id="A0A5C4L8R6"/>
<comment type="caution">
    <text evidence="1">The sequence shown here is derived from an EMBL/GenBank/DDBJ whole genome shotgun (WGS) entry which is preliminary data.</text>
</comment>
<reference evidence="1 2" key="1">
    <citation type="submission" date="2019-06" db="EMBL/GenBank/DDBJ databases">
        <title>Genome of Methylobacterium sp. 17Sr1-39.</title>
        <authorList>
            <person name="Seo T."/>
        </authorList>
    </citation>
    <scope>NUCLEOTIDE SEQUENCE [LARGE SCALE GENOMIC DNA]</scope>
    <source>
        <strain evidence="1 2">17Sr1-39</strain>
    </source>
</reference>